<evidence type="ECO:0000313" key="2">
    <source>
        <dbReference type="EMBL" id="OWK40277.1"/>
    </source>
</evidence>
<dbReference type="Pfam" id="PF13517">
    <property type="entry name" value="FG-GAP_3"/>
    <property type="match status" value="1"/>
</dbReference>
<dbReference type="InterPro" id="IPR028994">
    <property type="entry name" value="Integrin_alpha_N"/>
</dbReference>
<keyword evidence="3" id="KW-1185">Reference proteome</keyword>
<accession>A0A225DVR3</accession>
<reference evidence="3" key="1">
    <citation type="submission" date="2017-06" db="EMBL/GenBank/DDBJ databases">
        <title>Genome analysis of Fimbriiglobus ruber SP5, the first member of the order Planctomycetales with confirmed chitinolytic capability.</title>
        <authorList>
            <person name="Ravin N.V."/>
            <person name="Rakitin A.L."/>
            <person name="Ivanova A.A."/>
            <person name="Beletsky A.V."/>
            <person name="Kulichevskaya I.S."/>
            <person name="Mardanov A.V."/>
            <person name="Dedysh S.N."/>
        </authorList>
    </citation>
    <scope>NUCLEOTIDE SEQUENCE [LARGE SCALE GENOMIC DNA]</scope>
    <source>
        <strain evidence="3">SP5</strain>
    </source>
</reference>
<dbReference type="Gene3D" id="2.130.10.130">
    <property type="entry name" value="Integrin alpha, N-terminal"/>
    <property type="match status" value="1"/>
</dbReference>
<evidence type="ECO:0008006" key="4">
    <source>
        <dbReference type="Google" id="ProtNLM"/>
    </source>
</evidence>
<protein>
    <recommendedName>
        <fullName evidence="4">Flagellar hook-length control protein FliK</fullName>
    </recommendedName>
</protein>
<keyword evidence="1" id="KW-0732">Signal</keyword>
<proteinExistence type="predicted"/>
<dbReference type="InterPro" id="IPR013517">
    <property type="entry name" value="FG-GAP"/>
</dbReference>
<dbReference type="Proteomes" id="UP000214646">
    <property type="component" value="Unassembled WGS sequence"/>
</dbReference>
<evidence type="ECO:0000256" key="1">
    <source>
        <dbReference type="ARBA" id="ARBA00022729"/>
    </source>
</evidence>
<organism evidence="2 3">
    <name type="scientific">Fimbriiglobus ruber</name>
    <dbReference type="NCBI Taxonomy" id="1908690"/>
    <lineage>
        <taxon>Bacteria</taxon>
        <taxon>Pseudomonadati</taxon>
        <taxon>Planctomycetota</taxon>
        <taxon>Planctomycetia</taxon>
        <taxon>Gemmatales</taxon>
        <taxon>Gemmataceae</taxon>
        <taxon>Fimbriiglobus</taxon>
    </lineage>
</organism>
<name>A0A225DVR3_9BACT</name>
<dbReference type="OrthoDB" id="290542at2"/>
<dbReference type="RefSeq" id="WP_088256225.1">
    <property type="nucleotide sequence ID" value="NZ_NIDE01000008.1"/>
</dbReference>
<dbReference type="SUPFAM" id="SSF69318">
    <property type="entry name" value="Integrin alpha N-terminal domain"/>
    <property type="match status" value="1"/>
</dbReference>
<dbReference type="EMBL" id="NIDE01000008">
    <property type="protein sequence ID" value="OWK40277.1"/>
    <property type="molecule type" value="Genomic_DNA"/>
</dbReference>
<sequence length="942" mass="93837">MAGTPGSVTATLYDPYGNVATGYTGTVILSSSDPQALINPARYTFTGADAGAHTFTNGVTLRTAGIQSITATDANNRFVTGTDSGILVTPAFAASFRLAGFPSPQVAGTPGSFTATAYDIYGNVATGYNGTVLLSSSDPQAQFTPTSYAFTAADAGVHTFTNGAVLKTAGTQSITATDGANSAVTGTETGILITASTATSLRLTGFPTPQVAGVPGSVTATAFDAYGNVATGFTGTVALTSTDGKAQIAPASYAFTAADAGTHTFVNGVTLETVGTQSVTATDAANPAVSGADTGIVVVPAPAASFQLAGVPTLVTAGAGQTVTVIARDAFGNVATGYTGTVTLTSTDPKATFNPATVIFSSADAGVGAFTVTFGTAGTQTVTATDSVNPGITGSVSGVVVTAAAGVQMTLTGLPAQVAAGTPSAFTVTVFDQFGNVDAGFTGTVTLTSTDSQAGLSPTPYTFTAADDGSHTFTATLDTAGIQTVTSTDAADNLTANQHGIVVTAGAATHFVITGFPNPTTSKASDSFTVTARDQFGNVATGYTGTLAFSSSDPNAVLPSAGTLVNGIGTFSATLVTIGTSSVTATDQANAGITGSVTNIQVLRPAAGTVTPVDQPTQFVVTPDAETGYAPWLHVYNGDGSLAANITLNAFAPFGGVRASIAITPTGNDVVAVPGPGTSSTAVVYNVATQQQIATYTPFEQSFTGGMFVASGDLNGDGYDDYFFSADQGGGTRIVGIDGKTGAVIANFFGIQDLAFRGGARVTIADVNGDGTPDIIVAAGYGGGPRVTIWDGKSVLAGNPVQIANFFAFEPTLRNGAYVAAGDLNGDGYADLAFGGGPDGAPRVRVFDGYQLINAGPFTTLDSIPSAQIANFFAGDPNSRGGVPLTIKTAVGSNYGNVITGAGIDDGSQVNVYSGQAMLSGNTNPTLTFDDQLGFINGVFVG</sequence>
<dbReference type="AlphaFoldDB" id="A0A225DVR3"/>
<gene>
    <name evidence="2" type="ORF">FRUB_05196</name>
</gene>
<evidence type="ECO:0000313" key="3">
    <source>
        <dbReference type="Proteomes" id="UP000214646"/>
    </source>
</evidence>
<comment type="caution">
    <text evidence="2">The sequence shown here is derived from an EMBL/GenBank/DDBJ whole genome shotgun (WGS) entry which is preliminary data.</text>
</comment>